<dbReference type="GO" id="GO:0070930">
    <property type="term" value="P:trans-translation-dependent protein tagging"/>
    <property type="evidence" value="ECO:0007669"/>
    <property type="project" value="TreeGrafter"/>
</dbReference>
<comment type="function">
    <text evidence="3">Required for rescue of stalled ribosomes mediated by trans-translation. Binds to transfer-messenger RNA (tmRNA), required for stable association of tmRNA with ribosomes. tmRNA and SmpB together mimic tRNA shape, replacing the anticodon stem-loop with SmpB. tmRNA is encoded by the ssrA gene; the 2 termini fold to resemble tRNA(Ala) and it encodes a 'tag peptide', a short internal open reading frame. During trans-translation Ala-aminoacylated tmRNA acts like a tRNA, entering the A-site of stalled ribosomes, displacing the stalled mRNA. The ribosome then switches to translate the ORF on the tmRNA; the nascent peptide is terminated with the 'tag peptide' encoded by the tmRNA and targeted for degradation. The ribosome is freed to recommence translation, which seems to be the essential function of trans-translation.</text>
</comment>
<organism evidence="6 7">
    <name type="scientific">Jeotgalicoccus aerolatus</name>
    <dbReference type="NCBI Taxonomy" id="709510"/>
    <lineage>
        <taxon>Bacteria</taxon>
        <taxon>Bacillati</taxon>
        <taxon>Bacillota</taxon>
        <taxon>Bacilli</taxon>
        <taxon>Bacillales</taxon>
        <taxon>Staphylococcaceae</taxon>
        <taxon>Jeotgalicoccus</taxon>
    </lineage>
</organism>
<dbReference type="EMBL" id="FNFI01000005">
    <property type="protein sequence ID" value="SDK16111.1"/>
    <property type="molecule type" value="Genomic_DNA"/>
</dbReference>
<dbReference type="Proteomes" id="UP000242700">
    <property type="component" value="Unassembled WGS sequence"/>
</dbReference>
<evidence type="ECO:0000313" key="8">
    <source>
        <dbReference type="Proteomes" id="UP001519348"/>
    </source>
</evidence>
<dbReference type="PANTHER" id="PTHR30308:SF2">
    <property type="entry name" value="SSRA-BINDING PROTEIN"/>
    <property type="match status" value="1"/>
</dbReference>
<dbReference type="OrthoDB" id="9805462at2"/>
<keyword evidence="2 3" id="KW-0694">RNA-binding</keyword>
<dbReference type="Pfam" id="PF01668">
    <property type="entry name" value="SmpB"/>
    <property type="match status" value="1"/>
</dbReference>
<comment type="subcellular location">
    <subcellularLocation>
        <location evidence="3">Cytoplasm</location>
    </subcellularLocation>
    <text evidence="3">The tmRNA-SmpB complex associates with stalled 70S ribosomes.</text>
</comment>
<evidence type="ECO:0000256" key="1">
    <source>
        <dbReference type="ARBA" id="ARBA00022490"/>
    </source>
</evidence>
<gene>
    <name evidence="3" type="primary">smpB</name>
    <name evidence="5" type="ORF">J2Z27_000208</name>
    <name evidence="6" type="ORF">SAMN05216187_105113</name>
</gene>
<dbReference type="InterPro" id="IPR000037">
    <property type="entry name" value="SsrA-bd_prot"/>
</dbReference>
<dbReference type="RefSeq" id="WP_092597113.1">
    <property type="nucleotide sequence ID" value="NZ_BMCN01000001.1"/>
</dbReference>
<dbReference type="STRING" id="586411.SAMN05216187_105113"/>
<dbReference type="Gene3D" id="2.40.280.10">
    <property type="match status" value="1"/>
</dbReference>
<dbReference type="PROSITE" id="PS01317">
    <property type="entry name" value="SSRP"/>
    <property type="match status" value="1"/>
</dbReference>
<evidence type="ECO:0000313" key="6">
    <source>
        <dbReference type="EMBL" id="SDK16111.1"/>
    </source>
</evidence>
<dbReference type="CDD" id="cd09294">
    <property type="entry name" value="SmpB"/>
    <property type="match status" value="1"/>
</dbReference>
<dbReference type="NCBIfam" id="NF003843">
    <property type="entry name" value="PRK05422.1"/>
    <property type="match status" value="1"/>
</dbReference>
<keyword evidence="1 3" id="KW-0963">Cytoplasm</keyword>
<protein>
    <recommendedName>
        <fullName evidence="3">SsrA-binding protein</fullName>
    </recommendedName>
    <alternativeName>
        <fullName evidence="3">Small protein B</fullName>
    </alternativeName>
</protein>
<evidence type="ECO:0000313" key="7">
    <source>
        <dbReference type="Proteomes" id="UP000242700"/>
    </source>
</evidence>
<name>A0A1G8ZM42_9STAP</name>
<dbReference type="SUPFAM" id="SSF74982">
    <property type="entry name" value="Small protein B (SmpB)"/>
    <property type="match status" value="1"/>
</dbReference>
<dbReference type="PANTHER" id="PTHR30308">
    <property type="entry name" value="TMRNA-BINDING COMPONENT OF TRANS-TRANSLATION TAGGING COMPLEX"/>
    <property type="match status" value="1"/>
</dbReference>
<reference evidence="7" key="2">
    <citation type="submission" date="2016-10" db="EMBL/GenBank/DDBJ databases">
        <authorList>
            <person name="Varghese N."/>
            <person name="Submissions S."/>
        </authorList>
    </citation>
    <scope>NUCLEOTIDE SEQUENCE [LARGE SCALE GENOMIC DNA]</scope>
    <source>
        <strain evidence="7">CGMCC 1.8911</strain>
    </source>
</reference>
<dbReference type="GO" id="GO:0003723">
    <property type="term" value="F:RNA binding"/>
    <property type="evidence" value="ECO:0007669"/>
    <property type="project" value="UniProtKB-UniRule"/>
</dbReference>
<dbReference type="GO" id="GO:0005829">
    <property type="term" value="C:cytosol"/>
    <property type="evidence" value="ECO:0007669"/>
    <property type="project" value="TreeGrafter"/>
</dbReference>
<dbReference type="AlphaFoldDB" id="A0A1G8ZM42"/>
<proteinExistence type="inferred from homology"/>
<feature type="region of interest" description="Disordered" evidence="4">
    <location>
        <begin position="134"/>
        <end position="156"/>
    </location>
</feature>
<sequence length="156" mass="18286">MSKGNQKTKPLAQNRKASHDYSIDDTLEAGIVLRGTEIKSIRRGSANLKDSYARIYQDEMFVYNMHIAPYEEGNRFNHEPLRTRKLLLHRKEINKLRGHMQEPGNAIIPLKLYIKNGMCKVLLGIATGKKKYDKRQDLKKKQMKREIDRAMKEQFR</sequence>
<accession>A0A1G8ZM42</accession>
<dbReference type="Proteomes" id="UP001519348">
    <property type="component" value="Unassembled WGS sequence"/>
</dbReference>
<reference evidence="5 8" key="3">
    <citation type="submission" date="2021-03" db="EMBL/GenBank/DDBJ databases">
        <title>Genomic Encyclopedia of Type Strains, Phase IV (KMG-IV): sequencing the most valuable type-strain genomes for metagenomic binning, comparative biology and taxonomic classification.</title>
        <authorList>
            <person name="Goeker M."/>
        </authorList>
    </citation>
    <scope>NUCLEOTIDE SEQUENCE [LARGE SCALE GENOMIC DNA]</scope>
    <source>
        <strain evidence="5 8">DSM 22420</strain>
    </source>
</reference>
<keyword evidence="8" id="KW-1185">Reference proteome</keyword>
<comment type="similarity">
    <text evidence="3">Belongs to the SmpB family.</text>
</comment>
<dbReference type="GO" id="GO:0070929">
    <property type="term" value="P:trans-translation"/>
    <property type="evidence" value="ECO:0007669"/>
    <property type="project" value="UniProtKB-UniRule"/>
</dbReference>
<evidence type="ECO:0000256" key="3">
    <source>
        <dbReference type="HAMAP-Rule" id="MF_00023"/>
    </source>
</evidence>
<evidence type="ECO:0000313" key="5">
    <source>
        <dbReference type="EMBL" id="MBP1951182.1"/>
    </source>
</evidence>
<dbReference type="HAMAP" id="MF_00023">
    <property type="entry name" value="SmpB"/>
    <property type="match status" value="1"/>
</dbReference>
<evidence type="ECO:0000256" key="2">
    <source>
        <dbReference type="ARBA" id="ARBA00022884"/>
    </source>
</evidence>
<dbReference type="InterPro" id="IPR020081">
    <property type="entry name" value="SsrA-bd_prot_CS"/>
</dbReference>
<evidence type="ECO:0000256" key="4">
    <source>
        <dbReference type="SAM" id="MobiDB-lite"/>
    </source>
</evidence>
<dbReference type="EMBL" id="JAGGKN010000001">
    <property type="protein sequence ID" value="MBP1951182.1"/>
    <property type="molecule type" value="Genomic_DNA"/>
</dbReference>
<dbReference type="NCBIfam" id="TIGR00086">
    <property type="entry name" value="smpB"/>
    <property type="match status" value="1"/>
</dbReference>
<dbReference type="InterPro" id="IPR023620">
    <property type="entry name" value="SmpB"/>
</dbReference>
<reference evidence="6" key="1">
    <citation type="submission" date="2016-10" db="EMBL/GenBank/DDBJ databases">
        <authorList>
            <person name="de Groot N.N."/>
        </authorList>
    </citation>
    <scope>NUCLEOTIDE SEQUENCE [LARGE SCALE GENOMIC DNA]</scope>
    <source>
        <strain evidence="6">CGMCC 1.8911</strain>
    </source>
</reference>